<dbReference type="OrthoDB" id="9130312at2"/>
<evidence type="ECO:0000256" key="1">
    <source>
        <dbReference type="SAM" id="SignalP"/>
    </source>
</evidence>
<comment type="caution">
    <text evidence="2">The sequence shown here is derived from an EMBL/GenBank/DDBJ whole genome shotgun (WGS) entry which is preliminary data.</text>
</comment>
<dbReference type="Proteomes" id="UP000472320">
    <property type="component" value="Unassembled WGS sequence"/>
</dbReference>
<proteinExistence type="predicted"/>
<organism evidence="2 3">
    <name type="scientific">Massilia eburnea</name>
    <dbReference type="NCBI Taxonomy" id="1776165"/>
    <lineage>
        <taxon>Bacteria</taxon>
        <taxon>Pseudomonadati</taxon>
        <taxon>Pseudomonadota</taxon>
        <taxon>Betaproteobacteria</taxon>
        <taxon>Burkholderiales</taxon>
        <taxon>Oxalobacteraceae</taxon>
        <taxon>Telluria group</taxon>
        <taxon>Massilia</taxon>
    </lineage>
</organism>
<sequence length="260" mass="28611">MKRKAFIALCLLAAANAFADCGTIRIGYPDQHRPPYWMGNGPTVPEPPGAAVDFLRELAASGGCTVELVRLPMMRLRSSLISGAVDMAPVDITADGQPGIVMPRDPQGKPDTKRATTLALVAFVRAKDGFMHDADPMDLVRGKRVGVMYGSSYAKRLESAGAILDQGGPTVPSNFDKLQLGRIDAFVVPLLVATDMDKYVAERYKGELVRLEKPVLKSFNWIATNPAYYGAHRRDVDTLWNWIGTDGNKRFNQLLRKYIE</sequence>
<dbReference type="AlphaFoldDB" id="A0A6L6QEH1"/>
<feature type="signal peptide" evidence="1">
    <location>
        <begin position="1"/>
        <end position="19"/>
    </location>
</feature>
<evidence type="ECO:0000313" key="3">
    <source>
        <dbReference type="Proteomes" id="UP000472320"/>
    </source>
</evidence>
<accession>A0A6L6QEH1</accession>
<keyword evidence="3" id="KW-1185">Reference proteome</keyword>
<dbReference type="RefSeq" id="WP_155453536.1">
    <property type="nucleotide sequence ID" value="NZ_WNKX01000005.1"/>
</dbReference>
<gene>
    <name evidence="2" type="ORF">GM658_08220</name>
</gene>
<protein>
    <submittedName>
        <fullName evidence="2">Transporter substrate-binding domain-containing protein</fullName>
    </submittedName>
</protein>
<name>A0A6L6QEH1_9BURK</name>
<dbReference type="SUPFAM" id="SSF53850">
    <property type="entry name" value="Periplasmic binding protein-like II"/>
    <property type="match status" value="1"/>
</dbReference>
<dbReference type="EMBL" id="WNKX01000005">
    <property type="protein sequence ID" value="MTW10589.1"/>
    <property type="molecule type" value="Genomic_DNA"/>
</dbReference>
<keyword evidence="1" id="KW-0732">Signal</keyword>
<evidence type="ECO:0000313" key="2">
    <source>
        <dbReference type="EMBL" id="MTW10589.1"/>
    </source>
</evidence>
<reference evidence="2 3" key="1">
    <citation type="submission" date="2019-11" db="EMBL/GenBank/DDBJ databases">
        <title>Type strains purchased from KCTC, JCM and DSMZ.</title>
        <authorList>
            <person name="Lu H."/>
        </authorList>
    </citation>
    <scope>NUCLEOTIDE SEQUENCE [LARGE SCALE GENOMIC DNA]</scope>
    <source>
        <strain evidence="2 3">JCM 31587</strain>
    </source>
</reference>
<feature type="chain" id="PRO_5026905889" evidence="1">
    <location>
        <begin position="20"/>
        <end position="260"/>
    </location>
</feature>
<dbReference type="Gene3D" id="3.40.190.10">
    <property type="entry name" value="Periplasmic binding protein-like II"/>
    <property type="match status" value="2"/>
</dbReference>